<gene>
    <name evidence="1" type="ORF">FOZ62_021207</name>
</gene>
<dbReference type="EMBL" id="JABANM010026278">
    <property type="protein sequence ID" value="KAF4713238.1"/>
    <property type="molecule type" value="Genomic_DNA"/>
</dbReference>
<dbReference type="AlphaFoldDB" id="A0A7J6QY00"/>
<name>A0A7J6QY00_PEROL</name>
<organism evidence="1 2">
    <name type="scientific">Perkinsus olseni</name>
    <name type="common">Perkinsus atlanticus</name>
    <dbReference type="NCBI Taxonomy" id="32597"/>
    <lineage>
        <taxon>Eukaryota</taxon>
        <taxon>Sar</taxon>
        <taxon>Alveolata</taxon>
        <taxon>Perkinsozoa</taxon>
        <taxon>Perkinsea</taxon>
        <taxon>Perkinsida</taxon>
        <taxon>Perkinsidae</taxon>
        <taxon>Perkinsus</taxon>
    </lineage>
</organism>
<feature type="non-terminal residue" evidence="1">
    <location>
        <position position="1"/>
    </location>
</feature>
<protein>
    <submittedName>
        <fullName evidence="1">Uncharacterized protein</fullName>
    </submittedName>
</protein>
<evidence type="ECO:0000313" key="1">
    <source>
        <dbReference type="EMBL" id="KAF4713238.1"/>
    </source>
</evidence>
<comment type="caution">
    <text evidence="1">The sequence shown here is derived from an EMBL/GenBank/DDBJ whole genome shotgun (WGS) entry which is preliminary data.</text>
</comment>
<proteinExistence type="predicted"/>
<evidence type="ECO:0000313" key="2">
    <source>
        <dbReference type="Proteomes" id="UP000574390"/>
    </source>
</evidence>
<dbReference type="Proteomes" id="UP000574390">
    <property type="component" value="Unassembled WGS sequence"/>
</dbReference>
<sequence length="54" mass="6355">MVAKLVAKNRQQMFDKVSRRKKLDELEIRQHELLLAKEGLTTLDATPLHEARER</sequence>
<accession>A0A7J6QY00</accession>
<reference evidence="1 2" key="1">
    <citation type="submission" date="2020-04" db="EMBL/GenBank/DDBJ databases">
        <title>Perkinsus olseni comparative genomics.</title>
        <authorList>
            <person name="Bogema D.R."/>
        </authorList>
    </citation>
    <scope>NUCLEOTIDE SEQUENCE [LARGE SCALE GENOMIC DNA]</scope>
    <source>
        <strain evidence="1">ATCC PRA-205</strain>
    </source>
</reference>